<comment type="similarity">
    <text evidence="1 5 6">Belongs to the peptidase S8 family.</text>
</comment>
<evidence type="ECO:0000256" key="7">
    <source>
        <dbReference type="SAM" id="MobiDB-lite"/>
    </source>
</evidence>
<dbReference type="RefSeq" id="WP_331216178.1">
    <property type="nucleotide sequence ID" value="NZ_JAZGQK010000017.1"/>
</dbReference>
<dbReference type="InterPro" id="IPR050131">
    <property type="entry name" value="Peptidase_S8_subtilisin-like"/>
</dbReference>
<evidence type="ECO:0000256" key="3">
    <source>
        <dbReference type="ARBA" id="ARBA00022801"/>
    </source>
</evidence>
<feature type="signal peptide" evidence="8">
    <location>
        <begin position="1"/>
        <end position="31"/>
    </location>
</feature>
<dbReference type="InterPro" id="IPR036852">
    <property type="entry name" value="Peptidase_S8/S53_dom_sf"/>
</dbReference>
<dbReference type="Gene3D" id="3.40.50.200">
    <property type="entry name" value="Peptidase S8/S53 domain"/>
    <property type="match status" value="1"/>
</dbReference>
<dbReference type="InterPro" id="IPR023827">
    <property type="entry name" value="Peptidase_S8_Asp-AS"/>
</dbReference>
<dbReference type="InterPro" id="IPR013783">
    <property type="entry name" value="Ig-like_fold"/>
</dbReference>
<keyword evidence="2 5" id="KW-0645">Protease</keyword>
<dbReference type="SUPFAM" id="SSF52743">
    <property type="entry name" value="Subtilisin-like"/>
    <property type="match status" value="1"/>
</dbReference>
<feature type="domain" description="Peptidase S8/S53" evidence="9">
    <location>
        <begin position="228"/>
        <end position="487"/>
    </location>
</feature>
<evidence type="ECO:0000256" key="4">
    <source>
        <dbReference type="ARBA" id="ARBA00022825"/>
    </source>
</evidence>
<dbReference type="Gene3D" id="2.60.40.10">
    <property type="entry name" value="Immunoglobulins"/>
    <property type="match status" value="1"/>
</dbReference>
<dbReference type="PANTHER" id="PTHR43806:SF11">
    <property type="entry name" value="CEREVISIN-RELATED"/>
    <property type="match status" value="1"/>
</dbReference>
<accession>A0ABU7RXM1</accession>
<dbReference type="PRINTS" id="PR00723">
    <property type="entry name" value="SUBTILISIN"/>
</dbReference>
<feature type="active site" description="Charge relay system" evidence="5">
    <location>
        <position position="440"/>
    </location>
</feature>
<feature type="active site" description="Charge relay system" evidence="5">
    <location>
        <position position="270"/>
    </location>
</feature>
<dbReference type="InterPro" id="IPR015500">
    <property type="entry name" value="Peptidase_S8_subtilisin-rel"/>
</dbReference>
<dbReference type="PROSITE" id="PS00137">
    <property type="entry name" value="SUBTILASE_HIS"/>
    <property type="match status" value="1"/>
</dbReference>
<comment type="caution">
    <text evidence="10">The sequence shown here is derived from an EMBL/GenBank/DDBJ whole genome shotgun (WGS) entry which is preliminary data.</text>
</comment>
<dbReference type="PANTHER" id="PTHR43806">
    <property type="entry name" value="PEPTIDASE S8"/>
    <property type="match status" value="1"/>
</dbReference>
<dbReference type="PROSITE" id="PS00138">
    <property type="entry name" value="SUBTILASE_SER"/>
    <property type="match status" value="1"/>
</dbReference>
<gene>
    <name evidence="10" type="ORF">V1633_21605</name>
</gene>
<dbReference type="PROSITE" id="PS51892">
    <property type="entry name" value="SUBTILASE"/>
    <property type="match status" value="1"/>
</dbReference>
<dbReference type="EMBL" id="JAZGQK010000017">
    <property type="protein sequence ID" value="MEE6261081.1"/>
    <property type="molecule type" value="Genomic_DNA"/>
</dbReference>
<protein>
    <submittedName>
        <fullName evidence="10">S8 family serine peptidase</fullName>
    </submittedName>
</protein>
<reference evidence="10 11" key="1">
    <citation type="submission" date="2024-01" db="EMBL/GenBank/DDBJ databases">
        <title>Genome insights into Plantactinospora sonchi sp. nov.</title>
        <authorList>
            <person name="Wang L."/>
        </authorList>
    </citation>
    <scope>NUCLEOTIDE SEQUENCE [LARGE SCALE GENOMIC DNA]</scope>
    <source>
        <strain evidence="10 11">NEAU-QY2</strain>
    </source>
</reference>
<keyword evidence="11" id="KW-1185">Reference proteome</keyword>
<evidence type="ECO:0000256" key="1">
    <source>
        <dbReference type="ARBA" id="ARBA00011073"/>
    </source>
</evidence>
<dbReference type="Proteomes" id="UP001332243">
    <property type="component" value="Unassembled WGS sequence"/>
</dbReference>
<sequence length="1116" mass="115592">MNPYRRLTRGVVGVVLLVAIGVPGPPGTASAAPAGPTTPAGQPGDGPAAAGPRTVTLITGDRVTLVAGDKASVEPGPGRAEIQFLTRRVDDRLFVIPVDALSLLRGGQLDERLFDVTTLLDFGYDRRTDLPLLLTYAGADARGAGQRQVVAAGARVVRELPPVDGVAVTVDRPGLAEFWTDLAGTRPTRPALADDVRTVWLDGLRRPTLAESVPQVGAPTAWAAGFDGTGVTVAVLDTGIDETHPDLAGRVAAQRNFTEDTEDDRDLVGHGTHVASTVAGTGAGRFTGVAPGARLLDGKVCAGGSCAESWIIAGMQWAAEQGSRVVNMSLSGPDSVGEDPIEQAVRRLSDEHDTLFVIAAGNTPGAGTVGSPATADAALAVGAVSKSDRLAGFSSQGPRIGDAAIKPDLTAPGLDIVAARSTDSGPDVPAGSGISMSGTSMAAPHVAGAAAILAQRRPGLPAAQLKAALMAAARPAEDLDVFAQGAGRLDVARAVDQRITADPPSLGFGRQVWPHDDDAPVTRTVRYHNLGDTPVTLRLAVDVTDPAGTPVPAGMFEVSPTSVTVPAGGTAEATVTADTAGTGGPLGRLTGRLTAAPDTDEENGVTVLTPLAVEREVESYDLTVSHLGQDGAPTTGYLSMLVGLDGAHAISVPGSTTGSTALRVPKGRYAVLSAITSPADGIYLTSMLAQPELDVNGDRTVTLDARLGAPLSVTVPRDDAKQVFAELASSVLAGGRSVEVGTLGATFDRMRVGRVGPDVAVDGFVSRVTATLAPADPADTSYAYQLCWLTERRMANGFTRQVTDAELATVRADHGHESSGSTGRKLAWAVLPESTMGGFAHAMTFPLPSTRIEYYTTEGRARWFRSVDETTGSGAEQAYLTSLVAPPLAYRAGQSYQEQWSRGVFGPTVAAPPYEYQWVTRAGDTLQIQTPLYGDGFGRAGFSSIATGRITLESDGRPLTEIDGLNATVDVPPEESDYRLTMSAERGGPATLSTRVEVTWTFRSGHVAGETPVRLPVSTVRFAPRVDNDNTAPAGQTGTVPVTVTAQPDSPAGANQSLTVEVSYDDGKTWAPVEVTAGQAVLRHPENAGYVSLRANATDTAGNTVSQTVIRAYRIG</sequence>
<evidence type="ECO:0000313" key="10">
    <source>
        <dbReference type="EMBL" id="MEE6261081.1"/>
    </source>
</evidence>
<keyword evidence="4 5" id="KW-0720">Serine protease</keyword>
<evidence type="ECO:0000313" key="11">
    <source>
        <dbReference type="Proteomes" id="UP001332243"/>
    </source>
</evidence>
<feature type="active site" description="Charge relay system" evidence="5">
    <location>
        <position position="237"/>
    </location>
</feature>
<dbReference type="Pfam" id="PF00082">
    <property type="entry name" value="Peptidase_S8"/>
    <property type="match status" value="1"/>
</dbReference>
<evidence type="ECO:0000256" key="8">
    <source>
        <dbReference type="SAM" id="SignalP"/>
    </source>
</evidence>
<keyword evidence="3 5" id="KW-0378">Hydrolase</keyword>
<evidence type="ECO:0000256" key="2">
    <source>
        <dbReference type="ARBA" id="ARBA00022670"/>
    </source>
</evidence>
<evidence type="ECO:0000259" key="9">
    <source>
        <dbReference type="Pfam" id="PF00082"/>
    </source>
</evidence>
<evidence type="ECO:0000256" key="5">
    <source>
        <dbReference type="PROSITE-ProRule" id="PRU01240"/>
    </source>
</evidence>
<proteinExistence type="inferred from homology"/>
<evidence type="ECO:0000256" key="6">
    <source>
        <dbReference type="RuleBase" id="RU003355"/>
    </source>
</evidence>
<keyword evidence="8" id="KW-0732">Signal</keyword>
<organism evidence="10 11">
    <name type="scientific">Plantactinospora sonchi</name>
    <dbReference type="NCBI Taxonomy" id="1544735"/>
    <lineage>
        <taxon>Bacteria</taxon>
        <taxon>Bacillati</taxon>
        <taxon>Actinomycetota</taxon>
        <taxon>Actinomycetes</taxon>
        <taxon>Micromonosporales</taxon>
        <taxon>Micromonosporaceae</taxon>
        <taxon>Plantactinospora</taxon>
    </lineage>
</organism>
<dbReference type="InterPro" id="IPR023828">
    <property type="entry name" value="Peptidase_S8_Ser-AS"/>
</dbReference>
<dbReference type="InterPro" id="IPR000209">
    <property type="entry name" value="Peptidase_S8/S53_dom"/>
</dbReference>
<dbReference type="PROSITE" id="PS00136">
    <property type="entry name" value="SUBTILASE_ASP"/>
    <property type="match status" value="1"/>
</dbReference>
<feature type="chain" id="PRO_5045530528" evidence="8">
    <location>
        <begin position="32"/>
        <end position="1116"/>
    </location>
</feature>
<name>A0ABU7RXM1_9ACTN</name>
<dbReference type="InterPro" id="IPR022398">
    <property type="entry name" value="Peptidase_S8_His-AS"/>
</dbReference>
<feature type="region of interest" description="Disordered" evidence="7">
    <location>
        <begin position="27"/>
        <end position="52"/>
    </location>
</feature>